<keyword evidence="3" id="KW-1185">Reference proteome</keyword>
<dbReference type="Gene3D" id="3.40.50.300">
    <property type="entry name" value="P-loop containing nucleotide triphosphate hydrolases"/>
    <property type="match status" value="1"/>
</dbReference>
<dbReference type="InterPro" id="IPR027417">
    <property type="entry name" value="P-loop_NTPase"/>
</dbReference>
<evidence type="ECO:0000256" key="1">
    <source>
        <dbReference type="SAM" id="MobiDB-lite"/>
    </source>
</evidence>
<feature type="region of interest" description="Disordered" evidence="1">
    <location>
        <begin position="178"/>
        <end position="198"/>
    </location>
</feature>
<gene>
    <name evidence="2" type="ORF">Llon_0291</name>
</gene>
<dbReference type="Proteomes" id="UP000054997">
    <property type="component" value="Unassembled WGS sequence"/>
</dbReference>
<sequence length="198" mass="22837">MQKYNTIAVCGPFGAPVEQFAKALADAITPTPIIVSEMSYLSFNEKQNEFILDKDALEKKLKTSPGRTIFYGHFLLDDPPIRKEFNLKLFIETDSDICVSNYIRQNIKEPLENLLKVYSERLKKANDETIVRTKKHADLVIPYQKNFTTALNLLRSAFTFDEMEPQKSHVIRHSFFMPDNESSKQSNKNNETKKLLTL</sequence>
<dbReference type="OrthoDB" id="5652002at2"/>
<evidence type="ECO:0000313" key="3">
    <source>
        <dbReference type="Proteomes" id="UP000054997"/>
    </source>
</evidence>
<dbReference type="STRING" id="45068.Llon_0291"/>
<protein>
    <submittedName>
        <fullName evidence="2">Uridine/cytidine kinase</fullName>
    </submittedName>
</protein>
<name>A0A0W0VSJ3_9GAMM</name>
<dbReference type="RefSeq" id="WP_058528307.1">
    <property type="nucleotide sequence ID" value="NZ_CAAAHZ010000012.1"/>
</dbReference>
<dbReference type="AlphaFoldDB" id="A0A0W0VSJ3"/>
<keyword evidence="2" id="KW-0418">Kinase</keyword>
<dbReference type="PATRIC" id="fig|45068.5.peg.308"/>
<dbReference type="GO" id="GO:0016301">
    <property type="term" value="F:kinase activity"/>
    <property type="evidence" value="ECO:0007669"/>
    <property type="project" value="UniProtKB-KW"/>
</dbReference>
<dbReference type="SUPFAM" id="SSF52540">
    <property type="entry name" value="P-loop containing nucleoside triphosphate hydrolases"/>
    <property type="match status" value="1"/>
</dbReference>
<dbReference type="EMBL" id="LNYK01000002">
    <property type="protein sequence ID" value="KTD23057.1"/>
    <property type="molecule type" value="Genomic_DNA"/>
</dbReference>
<proteinExistence type="predicted"/>
<accession>A0A0W0VSJ3</accession>
<organism evidence="2 3">
    <name type="scientific">Legionella londiniensis</name>
    <dbReference type="NCBI Taxonomy" id="45068"/>
    <lineage>
        <taxon>Bacteria</taxon>
        <taxon>Pseudomonadati</taxon>
        <taxon>Pseudomonadota</taxon>
        <taxon>Gammaproteobacteria</taxon>
        <taxon>Legionellales</taxon>
        <taxon>Legionellaceae</taxon>
        <taxon>Legionella</taxon>
    </lineage>
</organism>
<reference evidence="2 3" key="1">
    <citation type="submission" date="2015-11" db="EMBL/GenBank/DDBJ databases">
        <title>Genomic analysis of 38 Legionella species identifies large and diverse effector repertoires.</title>
        <authorList>
            <person name="Burstein D."/>
            <person name="Amaro F."/>
            <person name="Zusman T."/>
            <person name="Lifshitz Z."/>
            <person name="Cohen O."/>
            <person name="Gilbert J.A."/>
            <person name="Pupko T."/>
            <person name="Shuman H.A."/>
            <person name="Segal G."/>
        </authorList>
    </citation>
    <scope>NUCLEOTIDE SEQUENCE [LARGE SCALE GENOMIC DNA]</scope>
    <source>
        <strain evidence="2 3">ATCC 49505</strain>
    </source>
</reference>
<evidence type="ECO:0000313" key="2">
    <source>
        <dbReference type="EMBL" id="KTD23057.1"/>
    </source>
</evidence>
<comment type="caution">
    <text evidence="2">The sequence shown here is derived from an EMBL/GenBank/DDBJ whole genome shotgun (WGS) entry which is preliminary data.</text>
</comment>
<keyword evidence="2" id="KW-0808">Transferase</keyword>